<evidence type="ECO:0000256" key="6">
    <source>
        <dbReference type="ARBA" id="ARBA00022989"/>
    </source>
</evidence>
<comment type="similarity">
    <text evidence="8">Belongs to the TsuA/YedE (TC 9.B.102) family.</text>
</comment>
<dbReference type="PANTHER" id="PTHR30574:SF1">
    <property type="entry name" value="SULPHUR TRANSPORT DOMAIN-CONTAINING PROTEIN"/>
    <property type="match status" value="1"/>
</dbReference>
<dbReference type="Proteomes" id="UP000193307">
    <property type="component" value="Unassembled WGS sequence"/>
</dbReference>
<dbReference type="InterPro" id="IPR007272">
    <property type="entry name" value="Sulf_transp_TsuA/YedE"/>
</dbReference>
<dbReference type="GO" id="GO:0005886">
    <property type="term" value="C:plasma membrane"/>
    <property type="evidence" value="ECO:0007669"/>
    <property type="project" value="UniProtKB-SubCell"/>
</dbReference>
<feature type="transmembrane region" description="Helical" evidence="9">
    <location>
        <begin position="89"/>
        <end position="115"/>
    </location>
</feature>
<keyword evidence="5 9" id="KW-0812">Transmembrane</keyword>
<feature type="transmembrane region" description="Helical" evidence="9">
    <location>
        <begin position="127"/>
        <end position="152"/>
    </location>
</feature>
<keyword evidence="6 9" id="KW-1133">Transmembrane helix</keyword>
<evidence type="ECO:0000313" key="10">
    <source>
        <dbReference type="EMBL" id="SLN19193.1"/>
    </source>
</evidence>
<evidence type="ECO:0000256" key="5">
    <source>
        <dbReference type="ARBA" id="ARBA00022692"/>
    </source>
</evidence>
<comment type="subcellular location">
    <subcellularLocation>
        <location evidence="1">Cell inner membrane</location>
        <topology evidence="1">Multi-pass membrane protein</topology>
    </subcellularLocation>
</comment>
<evidence type="ECO:0000256" key="3">
    <source>
        <dbReference type="ARBA" id="ARBA00022475"/>
    </source>
</evidence>
<dbReference type="STRING" id="658057.SAMN04488032_101124"/>
<feature type="transmembrane region" description="Helical" evidence="9">
    <location>
        <begin position="203"/>
        <end position="225"/>
    </location>
</feature>
<dbReference type="OrthoDB" id="7984363at2"/>
<dbReference type="PANTHER" id="PTHR30574">
    <property type="entry name" value="INNER MEMBRANE PROTEIN YEDE"/>
    <property type="match status" value="1"/>
</dbReference>
<keyword evidence="4" id="KW-0997">Cell inner membrane</keyword>
<accession>A0A1Y5RNZ1</accession>
<protein>
    <submittedName>
        <fullName evidence="10">Putative inner membrane protein</fullName>
    </submittedName>
</protein>
<dbReference type="RefSeq" id="WP_085847412.1">
    <property type="nucleotide sequence ID" value="NZ_FNZV01000001.1"/>
</dbReference>
<evidence type="ECO:0000256" key="4">
    <source>
        <dbReference type="ARBA" id="ARBA00022519"/>
    </source>
</evidence>
<dbReference type="AlphaFoldDB" id="A0A1Y5RNZ1"/>
<keyword evidence="2" id="KW-0813">Transport</keyword>
<organism evidence="10 11">
    <name type="scientific">Pacificibacter marinus</name>
    <dbReference type="NCBI Taxonomy" id="658057"/>
    <lineage>
        <taxon>Bacteria</taxon>
        <taxon>Pseudomonadati</taxon>
        <taxon>Pseudomonadota</taxon>
        <taxon>Alphaproteobacteria</taxon>
        <taxon>Rhodobacterales</taxon>
        <taxon>Roseobacteraceae</taxon>
        <taxon>Pacificibacter</taxon>
    </lineage>
</organism>
<feature type="transmembrane region" description="Helical" evidence="9">
    <location>
        <begin position="298"/>
        <end position="318"/>
    </location>
</feature>
<evidence type="ECO:0000256" key="2">
    <source>
        <dbReference type="ARBA" id="ARBA00022448"/>
    </source>
</evidence>
<feature type="transmembrane region" description="Helical" evidence="9">
    <location>
        <begin position="324"/>
        <end position="348"/>
    </location>
</feature>
<evidence type="ECO:0000256" key="9">
    <source>
        <dbReference type="SAM" id="Phobius"/>
    </source>
</evidence>
<keyword evidence="7 9" id="KW-0472">Membrane</keyword>
<reference evidence="10 11" key="1">
    <citation type="submission" date="2017-03" db="EMBL/GenBank/DDBJ databases">
        <authorList>
            <person name="Afonso C.L."/>
            <person name="Miller P.J."/>
            <person name="Scott M.A."/>
            <person name="Spackman E."/>
            <person name="Goraichik I."/>
            <person name="Dimitrov K.M."/>
            <person name="Suarez D.L."/>
            <person name="Swayne D.E."/>
        </authorList>
    </citation>
    <scope>NUCLEOTIDE SEQUENCE [LARGE SCALE GENOMIC DNA]</scope>
    <source>
        <strain evidence="10 11">CECT 7971</strain>
    </source>
</reference>
<feature type="transmembrane region" description="Helical" evidence="9">
    <location>
        <begin position="172"/>
        <end position="191"/>
    </location>
</feature>
<evidence type="ECO:0000256" key="7">
    <source>
        <dbReference type="ARBA" id="ARBA00023136"/>
    </source>
</evidence>
<feature type="transmembrane region" description="Helical" evidence="9">
    <location>
        <begin position="12"/>
        <end position="31"/>
    </location>
</feature>
<keyword evidence="11" id="KW-1185">Reference proteome</keyword>
<keyword evidence="3" id="KW-1003">Cell membrane</keyword>
<evidence type="ECO:0000256" key="8">
    <source>
        <dbReference type="ARBA" id="ARBA00035655"/>
    </source>
</evidence>
<dbReference type="EMBL" id="FWFW01000001">
    <property type="protein sequence ID" value="SLN19193.1"/>
    <property type="molecule type" value="Genomic_DNA"/>
</dbReference>
<gene>
    <name evidence="10" type="ORF">PAM7971_00526</name>
</gene>
<feature type="transmembrane region" description="Helical" evidence="9">
    <location>
        <begin position="245"/>
        <end position="277"/>
    </location>
</feature>
<proteinExistence type="inferred from homology"/>
<name>A0A1Y5RNZ1_9RHOB</name>
<feature type="transmembrane region" description="Helical" evidence="9">
    <location>
        <begin position="57"/>
        <end position="77"/>
    </location>
</feature>
<sequence>MLDTLSFDNLSPGAIAAALGCAGGIGLGLAARLGRFCSLGAIEDVLYQGSNTRARQWGVAIGVAVIGVFALVSLGLFDPRQTLYLAKQWSPTASILGGLMFGYGMALAGNCGFGALARLGGGDLRNFVIVIVMGLASYMTLNGPLAALRVAIFPPQPAESPAGAAHWLHAHGMPLGASGMIIGLVILAIALASKHYRQEHKSIAWGAVVGAVIVAGWASTSWVSYATFDALPVESHSFAAPIGDTLFYIMTSSATSLTFGVGSVIGVLIGAAIGALIKGHFRWESCDDPRELKRQIGGAVLMGIGAVLAFGCTIGQGISAFSVLAFSAPITAASIIVGAAVGLHQLIYGFSIKA</sequence>
<evidence type="ECO:0000256" key="1">
    <source>
        <dbReference type="ARBA" id="ARBA00004429"/>
    </source>
</evidence>
<dbReference type="Pfam" id="PF04143">
    <property type="entry name" value="Sulf_transp"/>
    <property type="match status" value="1"/>
</dbReference>
<evidence type="ECO:0000313" key="11">
    <source>
        <dbReference type="Proteomes" id="UP000193307"/>
    </source>
</evidence>